<evidence type="ECO:0000313" key="1">
    <source>
        <dbReference type="EMBL" id="VGM55691.1"/>
    </source>
</evidence>
<organism evidence="1">
    <name type="scientific">Klebsiella pneumoniae</name>
    <dbReference type="NCBI Taxonomy" id="573"/>
    <lineage>
        <taxon>Bacteria</taxon>
        <taxon>Pseudomonadati</taxon>
        <taxon>Pseudomonadota</taxon>
        <taxon>Gammaproteobacteria</taxon>
        <taxon>Enterobacterales</taxon>
        <taxon>Enterobacteriaceae</taxon>
        <taxon>Klebsiella/Raoultella group</taxon>
        <taxon>Klebsiella</taxon>
        <taxon>Klebsiella pneumoniae complex</taxon>
    </lineage>
</organism>
<gene>
    <name evidence="1" type="ORF">SAMEA4873563_04469</name>
</gene>
<dbReference type="AlphaFoldDB" id="A0A486VYI9"/>
<accession>A0A486VYI9</accession>
<reference evidence="1" key="1">
    <citation type="submission" date="2019-03" db="EMBL/GenBank/DDBJ databases">
        <authorList>
            <consortium name="Pathogen Informatics"/>
        </authorList>
    </citation>
    <scope>NUCLEOTIDE SEQUENCE</scope>
    <source>
        <strain evidence="1">5012STDY7626362</strain>
    </source>
</reference>
<protein>
    <submittedName>
        <fullName evidence="1">Uncharacterized protein</fullName>
    </submittedName>
</protein>
<proteinExistence type="predicted"/>
<name>A0A486VYI9_KLEPN</name>
<sequence length="288" mass="34088">MNNVSYDSLDEIYQDVRKAFEEKLEALVTKLKGSIQYDELITMREKAYEVIEEFKTIEEELPERIVDESHPDNFRLLQEFNDVNGIIVPKPYIYKKTYAEARASIQKEMFDDRISGIIKLVDENFWLHYLFMGFKDFYWSEYILSNGNKKDSCEFLLYALLYIIYAANRNDEAKTGDWLELNKRFVGIKGKSASSLGGKKKLKDLDYLKPYISSALSDHSPEGGWESKRQFIDTIIPLVVKLDGEHNSEKWKEDPIKRENTLRNRIDKWLLDDLRDNYDKFIRNKNKR</sequence>
<dbReference type="EMBL" id="CAAHDH010000007">
    <property type="protein sequence ID" value="VGM55691.1"/>
    <property type="molecule type" value="Genomic_DNA"/>
</dbReference>